<dbReference type="SUPFAM" id="SSF51735">
    <property type="entry name" value="NAD(P)-binding Rossmann-fold domains"/>
    <property type="match status" value="1"/>
</dbReference>
<feature type="domain" description="3-beta hydroxysteroid dehydrogenase/isomerase" evidence="4">
    <location>
        <begin position="55"/>
        <end position="185"/>
    </location>
</feature>
<gene>
    <name evidence="5" type="ORF">DM860_008611</name>
</gene>
<evidence type="ECO:0000313" key="5">
    <source>
        <dbReference type="EMBL" id="RAL40913.1"/>
    </source>
</evidence>
<proteinExistence type="inferred from homology"/>
<keyword evidence="6" id="KW-1185">Reference proteome</keyword>
<dbReference type="InterPro" id="IPR036291">
    <property type="entry name" value="NAD(P)-bd_dom_sf"/>
</dbReference>
<comment type="similarity">
    <text evidence="3">Belongs to the 3-beta-HSD family.</text>
</comment>
<dbReference type="PANTHER" id="PTHR10366:SF483">
    <property type="entry name" value="CINNAMOYL COA REDUCTASE-LIKE PROTEIN"/>
    <property type="match status" value="1"/>
</dbReference>
<dbReference type="AlphaFoldDB" id="A0A328DAF3"/>
<organism evidence="5 6">
    <name type="scientific">Cuscuta australis</name>
    <dbReference type="NCBI Taxonomy" id="267555"/>
    <lineage>
        <taxon>Eukaryota</taxon>
        <taxon>Viridiplantae</taxon>
        <taxon>Streptophyta</taxon>
        <taxon>Embryophyta</taxon>
        <taxon>Tracheophyta</taxon>
        <taxon>Spermatophyta</taxon>
        <taxon>Magnoliopsida</taxon>
        <taxon>eudicotyledons</taxon>
        <taxon>Gunneridae</taxon>
        <taxon>Pentapetalae</taxon>
        <taxon>asterids</taxon>
        <taxon>lamiids</taxon>
        <taxon>Solanales</taxon>
        <taxon>Convolvulaceae</taxon>
        <taxon>Cuscuteae</taxon>
        <taxon>Cuscuta</taxon>
        <taxon>Cuscuta subgen. Grammica</taxon>
        <taxon>Cuscuta sect. Cleistogrammica</taxon>
    </lineage>
</organism>
<dbReference type="PANTHER" id="PTHR10366">
    <property type="entry name" value="NAD DEPENDENT EPIMERASE/DEHYDRATASE"/>
    <property type="match status" value="1"/>
</dbReference>
<keyword evidence="2 3" id="KW-0560">Oxidoreductase</keyword>
<name>A0A328DAF3_9ASTE</name>
<dbReference type="InterPro" id="IPR002225">
    <property type="entry name" value="3Beta_OHSteriod_DH/Estase"/>
</dbReference>
<dbReference type="InterPro" id="IPR050425">
    <property type="entry name" value="NAD(P)_dehydrat-like"/>
</dbReference>
<dbReference type="Pfam" id="PF01073">
    <property type="entry name" value="3Beta_HSD"/>
    <property type="match status" value="1"/>
</dbReference>
<evidence type="ECO:0000259" key="4">
    <source>
        <dbReference type="Pfam" id="PF01073"/>
    </source>
</evidence>
<comment type="caution">
    <text evidence="5">The sequence shown here is derived from an EMBL/GenBank/DDBJ whole genome shotgun (WGS) entry which is preliminary data.</text>
</comment>
<protein>
    <recommendedName>
        <fullName evidence="4">3-beta hydroxysteroid dehydrogenase/isomerase domain-containing protein</fullName>
    </recommendedName>
</protein>
<dbReference type="Proteomes" id="UP000249390">
    <property type="component" value="Unassembled WGS sequence"/>
</dbReference>
<dbReference type="EMBL" id="NQVE01000192">
    <property type="protein sequence ID" value="RAL40913.1"/>
    <property type="molecule type" value="Genomic_DNA"/>
</dbReference>
<accession>A0A328DAF3</accession>
<keyword evidence="1" id="KW-0521">NADP</keyword>
<evidence type="ECO:0000256" key="1">
    <source>
        <dbReference type="ARBA" id="ARBA00022857"/>
    </source>
</evidence>
<evidence type="ECO:0000256" key="3">
    <source>
        <dbReference type="RuleBase" id="RU004475"/>
    </source>
</evidence>
<dbReference type="Gene3D" id="3.40.50.720">
    <property type="entry name" value="NAD(P)-binding Rossmann-like Domain"/>
    <property type="match status" value="1"/>
</dbReference>
<evidence type="ECO:0000256" key="2">
    <source>
        <dbReference type="ARBA" id="ARBA00023002"/>
    </source>
</evidence>
<dbReference type="GO" id="GO:0006694">
    <property type="term" value="P:steroid biosynthetic process"/>
    <property type="evidence" value="ECO:0007669"/>
    <property type="project" value="InterPro"/>
</dbReference>
<reference evidence="5 6" key="1">
    <citation type="submission" date="2018-06" db="EMBL/GenBank/DDBJ databases">
        <title>The Genome of Cuscuta australis (Dodder) Provides Insight into the Evolution of Plant Parasitism.</title>
        <authorList>
            <person name="Liu H."/>
        </authorList>
    </citation>
    <scope>NUCLEOTIDE SEQUENCE [LARGE SCALE GENOMIC DNA]</scope>
    <source>
        <strain evidence="6">cv. Yunnan</strain>
        <tissue evidence="5">Vines</tissue>
    </source>
</reference>
<dbReference type="GO" id="GO:0016616">
    <property type="term" value="F:oxidoreductase activity, acting on the CH-OH group of donors, NAD or NADP as acceptor"/>
    <property type="evidence" value="ECO:0007669"/>
    <property type="project" value="InterPro"/>
</dbReference>
<sequence length="369" mass="40306">MGIVGPDKSRKMEMEELRRTLLSCAGANRRKEEGFFKLSGRPVFPPEQNDRLVGVTGGVSFAGIAIVNQLLLRGYSVRILVDNEEELEKVREMEESGEMRGWNGGNVAEAVMATSAAVESLSEALVGCRGLIHTAAFVDPAGLSGYSKSMAEVEVVTSKNVVEACARATSVRYCVLTSSLLACVWKDHNAPLNHSSPHKIDHDSWSDESFCTAKKLWYALGKVKAERAAWEIIAHRGNGLKLATICSGLITGPHFCNRNPTSTIAYLKGAKEMYRKGVLATVDVNTLAKAHVAVYEEMNNSTAFGRYICFDKIISSPEDIESLGRETGIDMSSVLDDAPNESQSGGRFELSNSKLNRLISTTFKCNNYH</sequence>
<evidence type="ECO:0000313" key="6">
    <source>
        <dbReference type="Proteomes" id="UP000249390"/>
    </source>
</evidence>